<protein>
    <submittedName>
        <fullName evidence="2">Uncharacterized protein</fullName>
    </submittedName>
</protein>
<organism evidence="2 3">
    <name type="scientific">Achromobacter pestifer</name>
    <dbReference type="NCBI Taxonomy" id="1353889"/>
    <lineage>
        <taxon>Bacteria</taxon>
        <taxon>Pseudomonadati</taxon>
        <taxon>Pseudomonadota</taxon>
        <taxon>Betaproteobacteria</taxon>
        <taxon>Burkholderiales</taxon>
        <taxon>Alcaligenaceae</taxon>
        <taxon>Achromobacter</taxon>
    </lineage>
</organism>
<accession>A0A7D4IDN8</accession>
<dbReference type="KEGG" id="apes:FOC84_13245"/>
<dbReference type="Proteomes" id="UP000500970">
    <property type="component" value="Chromosome"/>
</dbReference>
<reference evidence="2 3" key="1">
    <citation type="submission" date="2020-05" db="EMBL/GenBank/DDBJ databases">
        <title>FDA dAtabase for Regulatory Grade micrObial Sequences (FDA-ARGOS): Supporting development and validation of Infectious Disease Dx tests.</title>
        <authorList>
            <person name="Sproer C."/>
            <person name="Gronow S."/>
            <person name="Severitt S."/>
            <person name="Schroder I."/>
            <person name="Tallon L."/>
            <person name="Sadzewicz L."/>
            <person name="Zhao X."/>
            <person name="Vavikolanu K."/>
            <person name="Mehta A."/>
            <person name="Aluvathingal J."/>
            <person name="Nadendla S."/>
            <person name="Myers T."/>
            <person name="Yan Y."/>
            <person name="Sichtig H."/>
        </authorList>
    </citation>
    <scope>NUCLEOTIDE SEQUENCE [LARGE SCALE GENOMIC DNA]</scope>
    <source>
        <strain evidence="2 3">FDAARGOS_790</strain>
    </source>
</reference>
<proteinExistence type="predicted"/>
<evidence type="ECO:0000313" key="2">
    <source>
        <dbReference type="EMBL" id="QKH39681.1"/>
    </source>
</evidence>
<dbReference type="EMBL" id="CP053985">
    <property type="protein sequence ID" value="QKH39681.1"/>
    <property type="molecule type" value="Genomic_DNA"/>
</dbReference>
<sequence length="143" mass="15530">MGPVAPAAAAPETRGRDVLTAGPDRRVGLPSESRDRALIFGTQDEDELALARQERTLDEQRSQLQALERLLGQAPKDRSAPSGRIPLNRNSADLPVPAMPKLAPLPAGSRSDGTVDARRQVDDMQRRVDGLLRNADALREPPR</sequence>
<evidence type="ECO:0000313" key="3">
    <source>
        <dbReference type="Proteomes" id="UP000500970"/>
    </source>
</evidence>
<feature type="compositionally biased region" description="Basic and acidic residues" evidence="1">
    <location>
        <begin position="113"/>
        <end position="143"/>
    </location>
</feature>
<name>A0A7D4IDN8_9BURK</name>
<dbReference type="AlphaFoldDB" id="A0A7D4IDN8"/>
<feature type="region of interest" description="Disordered" evidence="1">
    <location>
        <begin position="1"/>
        <end position="32"/>
    </location>
</feature>
<evidence type="ECO:0000256" key="1">
    <source>
        <dbReference type="SAM" id="MobiDB-lite"/>
    </source>
</evidence>
<feature type="compositionally biased region" description="Basic and acidic residues" evidence="1">
    <location>
        <begin position="13"/>
        <end position="32"/>
    </location>
</feature>
<gene>
    <name evidence="2" type="ORF">FOC84_13245</name>
</gene>
<feature type="region of interest" description="Disordered" evidence="1">
    <location>
        <begin position="71"/>
        <end position="143"/>
    </location>
</feature>
<keyword evidence="3" id="KW-1185">Reference proteome</keyword>